<evidence type="ECO:0000313" key="2">
    <source>
        <dbReference type="Proteomes" id="UP000030663"/>
    </source>
</evidence>
<sequence length="83" mass="8907">MESICSEFVQLSARTFGTSTKHSRTSPKVCRDGWCRQATRRVTRCTKASIVGAPGVAKITTGIMTSFAMSSTSLFGAPNTSTR</sequence>
<reference evidence="1 2" key="1">
    <citation type="submission" date="2011-11" db="EMBL/GenBank/DDBJ databases">
        <title>The Genome Sequence of Fusarium oxysporum PHW815.</title>
        <authorList>
            <consortium name="The Broad Institute Genome Sequencing Platform"/>
            <person name="Ma L.-J."/>
            <person name="Gale L.R."/>
            <person name="Schwartz D.C."/>
            <person name="Zhou S."/>
            <person name="Corby-Kistler H."/>
            <person name="Young S.K."/>
            <person name="Zeng Q."/>
            <person name="Gargeya S."/>
            <person name="Fitzgerald M."/>
            <person name="Haas B."/>
            <person name="Abouelleil A."/>
            <person name="Alvarado L."/>
            <person name="Arachchi H.M."/>
            <person name="Berlin A."/>
            <person name="Brown A."/>
            <person name="Chapman S.B."/>
            <person name="Chen Z."/>
            <person name="Dunbar C."/>
            <person name="Freedman E."/>
            <person name="Gearin G."/>
            <person name="Goldberg J."/>
            <person name="Griggs A."/>
            <person name="Gujja S."/>
            <person name="Heiman D."/>
            <person name="Howarth C."/>
            <person name="Larson L."/>
            <person name="Lui A."/>
            <person name="MacDonald P.J.P."/>
            <person name="Montmayeur A."/>
            <person name="Murphy C."/>
            <person name="Neiman D."/>
            <person name="Pearson M."/>
            <person name="Priest M."/>
            <person name="Roberts A."/>
            <person name="Saif S."/>
            <person name="Shea T."/>
            <person name="Shenoy N."/>
            <person name="Sisk P."/>
            <person name="Stolte C."/>
            <person name="Sykes S."/>
            <person name="Wortman J."/>
            <person name="Nusbaum C."/>
            <person name="Birren B."/>
        </authorList>
    </citation>
    <scope>NUCLEOTIDE SEQUENCE [LARGE SCALE GENOMIC DNA]</scope>
    <source>
        <strain evidence="1 2">54005</strain>
    </source>
</reference>
<dbReference type="EMBL" id="JH658794">
    <property type="protein sequence ID" value="EXK75770.1"/>
    <property type="molecule type" value="Genomic_DNA"/>
</dbReference>
<dbReference type="Proteomes" id="UP000030663">
    <property type="component" value="Unassembled WGS sequence"/>
</dbReference>
<accession>X0B0Z2</accession>
<keyword evidence="2" id="KW-1185">Reference proteome</keyword>
<proteinExistence type="predicted"/>
<dbReference type="HOGENOM" id="CLU_2542658_0_0_1"/>
<name>X0B0Z2_FUSOX</name>
<dbReference type="AlphaFoldDB" id="X0B0Z2"/>
<organism evidence="1 2">
    <name type="scientific">Fusarium oxysporum f. sp. raphani 54005</name>
    <dbReference type="NCBI Taxonomy" id="1089458"/>
    <lineage>
        <taxon>Eukaryota</taxon>
        <taxon>Fungi</taxon>
        <taxon>Dikarya</taxon>
        <taxon>Ascomycota</taxon>
        <taxon>Pezizomycotina</taxon>
        <taxon>Sordariomycetes</taxon>
        <taxon>Hypocreomycetidae</taxon>
        <taxon>Hypocreales</taxon>
        <taxon>Nectriaceae</taxon>
        <taxon>Fusarium</taxon>
        <taxon>Fusarium oxysporum species complex</taxon>
    </lineage>
</organism>
<evidence type="ECO:0000313" key="1">
    <source>
        <dbReference type="EMBL" id="EXK75770.1"/>
    </source>
</evidence>
<gene>
    <name evidence="1" type="ORF">FOQG_19465</name>
</gene>
<protein>
    <submittedName>
        <fullName evidence="1">Uncharacterized protein</fullName>
    </submittedName>
</protein>